<dbReference type="PANTHER" id="PTHR16056">
    <property type="entry name" value="REGULATOR OF MICROTUBULE DYNAMICS PROTEIN"/>
    <property type="match status" value="1"/>
</dbReference>
<dbReference type="SUPFAM" id="SSF48452">
    <property type="entry name" value="TPR-like"/>
    <property type="match status" value="1"/>
</dbReference>
<dbReference type="GO" id="GO:0005876">
    <property type="term" value="C:spindle microtubule"/>
    <property type="evidence" value="ECO:0007669"/>
    <property type="project" value="TreeGrafter"/>
</dbReference>
<reference evidence="4" key="1">
    <citation type="journal article" date="2013" name="Genetics">
        <title>The draft genome and transcriptome of Panagrellus redivivus are shaped by the harsh demands of a free-living lifestyle.</title>
        <authorList>
            <person name="Srinivasan J."/>
            <person name="Dillman A.R."/>
            <person name="Macchietto M.G."/>
            <person name="Heikkinen L."/>
            <person name="Lakso M."/>
            <person name="Fracchia K.M."/>
            <person name="Antoshechkin I."/>
            <person name="Mortazavi A."/>
            <person name="Wong G."/>
            <person name="Sternberg P.W."/>
        </authorList>
    </citation>
    <scope>NUCLEOTIDE SEQUENCE [LARGE SCALE GENOMIC DNA]</scope>
    <source>
        <strain evidence="4">MT8872</strain>
    </source>
</reference>
<dbReference type="Gene3D" id="1.25.40.10">
    <property type="entry name" value="Tetratricopeptide repeat domain"/>
    <property type="match status" value="2"/>
</dbReference>
<name>A0A7E4V825_PANRE</name>
<dbReference type="WBParaSite" id="Pan_g17209.t1">
    <property type="protein sequence ID" value="Pan_g17209.t1"/>
    <property type="gene ID" value="Pan_g17209"/>
</dbReference>
<evidence type="ECO:0000256" key="3">
    <source>
        <dbReference type="ARBA" id="ARBA00023212"/>
    </source>
</evidence>
<dbReference type="AlphaFoldDB" id="A0A7E4V825"/>
<comment type="subcellular location">
    <subcellularLocation>
        <location evidence="1">Cytoplasm</location>
        <location evidence="1">Cytoskeleton</location>
    </subcellularLocation>
</comment>
<organism evidence="4 5">
    <name type="scientific">Panagrellus redivivus</name>
    <name type="common">Microworm</name>
    <dbReference type="NCBI Taxonomy" id="6233"/>
    <lineage>
        <taxon>Eukaryota</taxon>
        <taxon>Metazoa</taxon>
        <taxon>Ecdysozoa</taxon>
        <taxon>Nematoda</taxon>
        <taxon>Chromadorea</taxon>
        <taxon>Rhabditida</taxon>
        <taxon>Tylenchina</taxon>
        <taxon>Panagrolaimomorpha</taxon>
        <taxon>Panagrolaimoidea</taxon>
        <taxon>Panagrolaimidae</taxon>
        <taxon>Panagrellus</taxon>
    </lineage>
</organism>
<keyword evidence="4" id="KW-1185">Reference proteome</keyword>
<dbReference type="GO" id="GO:0097431">
    <property type="term" value="C:mitotic spindle pole"/>
    <property type="evidence" value="ECO:0007669"/>
    <property type="project" value="TreeGrafter"/>
</dbReference>
<evidence type="ECO:0000313" key="5">
    <source>
        <dbReference type="WBParaSite" id="Pan_g17209.t1"/>
    </source>
</evidence>
<dbReference type="GO" id="GO:0008017">
    <property type="term" value="F:microtubule binding"/>
    <property type="evidence" value="ECO:0007669"/>
    <property type="project" value="TreeGrafter"/>
</dbReference>
<evidence type="ECO:0000256" key="1">
    <source>
        <dbReference type="ARBA" id="ARBA00004245"/>
    </source>
</evidence>
<evidence type="ECO:0000256" key="2">
    <source>
        <dbReference type="ARBA" id="ARBA00022490"/>
    </source>
</evidence>
<dbReference type="Proteomes" id="UP000492821">
    <property type="component" value="Unassembled WGS sequence"/>
</dbReference>
<keyword evidence="3" id="KW-0206">Cytoskeleton</keyword>
<dbReference type="PANTHER" id="PTHR16056:SF16">
    <property type="entry name" value="REGULATOR OF MICROTUBULE DYNAMICS PROTEIN 1"/>
    <property type="match status" value="1"/>
</dbReference>
<proteinExistence type="predicted"/>
<keyword evidence="2" id="KW-0963">Cytoplasm</keyword>
<dbReference type="InterPro" id="IPR011990">
    <property type="entry name" value="TPR-like_helical_dom_sf"/>
</dbReference>
<sequence length="237" mass="26957">MQREAESSIIELNSVRYLRALEMEAGNREVLRLEAMMKALHNEESKLYQEAVEIAKESWSISRWCQPLDKMKDEVPKVDVYLKHGLLDRACKVLLGCPPTTEPELLWRLARVLAEKAKLTKDKNEKKTLFLEALEYAQKALSNEPVSGCFGAHKCTYEEALRHFERAETLQPGFYKANAYSLGEVLEKLGRKAEALEFYKKAFTGPIISVDDRESHEKALAKLKKNGIDEKALVAGN</sequence>
<dbReference type="GO" id="GO:0005739">
    <property type="term" value="C:mitochondrion"/>
    <property type="evidence" value="ECO:0007669"/>
    <property type="project" value="TreeGrafter"/>
</dbReference>
<reference evidence="5" key="2">
    <citation type="submission" date="2020-10" db="UniProtKB">
        <authorList>
            <consortium name="WormBaseParasite"/>
        </authorList>
    </citation>
    <scope>IDENTIFICATION</scope>
</reference>
<protein>
    <submittedName>
        <fullName evidence="5">TPR_REGION domain-containing protein</fullName>
    </submittedName>
</protein>
<accession>A0A7E4V825</accession>
<evidence type="ECO:0000313" key="4">
    <source>
        <dbReference type="Proteomes" id="UP000492821"/>
    </source>
</evidence>